<organism evidence="10 11">
    <name type="scientific">Musa troglodytarum</name>
    <name type="common">fe'i banana</name>
    <dbReference type="NCBI Taxonomy" id="320322"/>
    <lineage>
        <taxon>Eukaryota</taxon>
        <taxon>Viridiplantae</taxon>
        <taxon>Streptophyta</taxon>
        <taxon>Embryophyta</taxon>
        <taxon>Tracheophyta</taxon>
        <taxon>Spermatophyta</taxon>
        <taxon>Magnoliopsida</taxon>
        <taxon>Liliopsida</taxon>
        <taxon>Zingiberales</taxon>
        <taxon>Musaceae</taxon>
        <taxon>Musa</taxon>
    </lineage>
</organism>
<feature type="compositionally biased region" description="Basic residues" evidence="6">
    <location>
        <begin position="132"/>
        <end position="142"/>
    </location>
</feature>
<evidence type="ECO:0000256" key="4">
    <source>
        <dbReference type="ARBA" id="ARBA00023163"/>
    </source>
</evidence>
<protein>
    <submittedName>
        <fullName evidence="10">MYB family transcription factor</fullName>
    </submittedName>
</protein>
<keyword evidence="4" id="KW-0804">Transcription</keyword>
<dbReference type="Gene3D" id="1.10.10.60">
    <property type="entry name" value="Homeodomain-like"/>
    <property type="match status" value="1"/>
</dbReference>
<feature type="region of interest" description="Disordered" evidence="6">
    <location>
        <begin position="203"/>
        <end position="235"/>
    </location>
</feature>
<evidence type="ECO:0000313" key="10">
    <source>
        <dbReference type="EMBL" id="URE24987.1"/>
    </source>
</evidence>
<dbReference type="Pfam" id="PF00249">
    <property type="entry name" value="Myb_DNA-binding"/>
    <property type="match status" value="1"/>
</dbReference>
<dbReference type="FunFam" id="1.10.10.60:FF:000023">
    <property type="entry name" value="protein REVEILLE 6 isoform X1"/>
    <property type="match status" value="1"/>
</dbReference>
<evidence type="ECO:0000259" key="9">
    <source>
        <dbReference type="PROSITE" id="PS51294"/>
    </source>
</evidence>
<accession>A0A9E7H7K0</accession>
<dbReference type="CDD" id="cd00167">
    <property type="entry name" value="SANT"/>
    <property type="match status" value="1"/>
</dbReference>
<dbReference type="AlphaFoldDB" id="A0A9E7H7K0"/>
<dbReference type="GO" id="GO:0010468">
    <property type="term" value="P:regulation of gene expression"/>
    <property type="evidence" value="ECO:0007669"/>
    <property type="project" value="UniProtKB-ARBA"/>
</dbReference>
<keyword evidence="11" id="KW-1185">Reference proteome</keyword>
<evidence type="ECO:0000259" key="8">
    <source>
        <dbReference type="PROSITE" id="PS51293"/>
    </source>
</evidence>
<dbReference type="PROSITE" id="PS50090">
    <property type="entry name" value="MYB_LIKE"/>
    <property type="match status" value="1"/>
</dbReference>
<dbReference type="InterPro" id="IPR001005">
    <property type="entry name" value="SANT/Myb"/>
</dbReference>
<dbReference type="GO" id="GO:0003677">
    <property type="term" value="F:DNA binding"/>
    <property type="evidence" value="ECO:0007669"/>
    <property type="project" value="UniProtKB-KW"/>
</dbReference>
<feature type="domain" description="SANT" evidence="8">
    <location>
        <begin position="60"/>
        <end position="111"/>
    </location>
</feature>
<keyword evidence="2" id="KW-0805">Transcription regulation</keyword>
<dbReference type="InterPro" id="IPR017930">
    <property type="entry name" value="Myb_dom"/>
</dbReference>
<dbReference type="PROSITE" id="PS51293">
    <property type="entry name" value="SANT"/>
    <property type="match status" value="1"/>
</dbReference>
<proteinExistence type="predicted"/>
<dbReference type="EMBL" id="CP097510">
    <property type="protein sequence ID" value="URE24987.1"/>
    <property type="molecule type" value="Genomic_DNA"/>
</dbReference>
<evidence type="ECO:0000256" key="6">
    <source>
        <dbReference type="SAM" id="MobiDB-lite"/>
    </source>
</evidence>
<evidence type="ECO:0000256" key="5">
    <source>
        <dbReference type="ARBA" id="ARBA00023242"/>
    </source>
</evidence>
<evidence type="ECO:0000256" key="3">
    <source>
        <dbReference type="ARBA" id="ARBA00023125"/>
    </source>
</evidence>
<dbReference type="SMART" id="SM00717">
    <property type="entry name" value="SANT"/>
    <property type="match status" value="1"/>
</dbReference>
<dbReference type="PROSITE" id="PS51294">
    <property type="entry name" value="HTH_MYB"/>
    <property type="match status" value="1"/>
</dbReference>
<dbReference type="InterPro" id="IPR017884">
    <property type="entry name" value="SANT_dom"/>
</dbReference>
<comment type="subcellular location">
    <subcellularLocation>
        <location evidence="1">Nucleus</location>
    </subcellularLocation>
</comment>
<evidence type="ECO:0000256" key="1">
    <source>
        <dbReference type="ARBA" id="ARBA00004123"/>
    </source>
</evidence>
<dbReference type="PANTHER" id="PTHR12802">
    <property type="entry name" value="SWI/SNF COMPLEX-RELATED"/>
    <property type="match status" value="1"/>
</dbReference>
<feature type="compositionally biased region" description="Polar residues" evidence="6">
    <location>
        <begin position="215"/>
        <end position="224"/>
    </location>
</feature>
<evidence type="ECO:0000313" key="11">
    <source>
        <dbReference type="Proteomes" id="UP001055439"/>
    </source>
</evidence>
<reference evidence="10" key="1">
    <citation type="submission" date="2022-05" db="EMBL/GenBank/DDBJ databases">
        <title>The Musa troglodytarum L. genome provides insights into the mechanism of non-climacteric behaviour and enrichment of carotenoids.</title>
        <authorList>
            <person name="Wang J."/>
        </authorList>
    </citation>
    <scope>NUCLEOTIDE SEQUENCE</scope>
    <source>
        <tissue evidence="10">Leaf</tissue>
    </source>
</reference>
<sequence>MVFLLFKQTYLKSASKTGILCDQEQQMHVDAKTPIPQTKEIDSSGEEQAPRVRKPYIITKQRERWTEEEHSKFLEALQLYGRAWRRIEEHIGTKTAVQIRSHAQKFFSKVVRESGTNDSTVTLKAIEIPPPRPKRKPLRPYPRKSGNSSSKETPALRQLERPPLQTHAICEEENRSPTSVLSAVGSEALGSMFSNSQNICSSPVASAAGSDDQDNGGQSSTMTVQGKHKLPRFGPRVDQSSMVIDQCSDMHTSPEAQVPALKLFGKMVVLTDVNKSSAPSNGNAAEAKLTAAVDTKECQENKAFDLNSKFEMCLQSAAHGVPPRDSTRSAWNAYPGVIPPMLYGYPLVGDDSVEHMFLPPPWSMYGDLPFPFVYPQLQHPQQSPMEAAGEPEMQGEGSWSGSNTATIGGWGLTEQNVDGVESKKAAKAGGGSSGRGFVPYRRCAIESEVQHSVTASDDGEGQAIRLCL</sequence>
<feature type="region of interest" description="Disordered" evidence="6">
    <location>
        <begin position="381"/>
        <end position="400"/>
    </location>
</feature>
<feature type="domain" description="HTH myb-type" evidence="9">
    <location>
        <begin position="57"/>
        <end position="111"/>
    </location>
</feature>
<dbReference type="OrthoDB" id="118550at2759"/>
<dbReference type="PANTHER" id="PTHR12802:SF175">
    <property type="entry name" value="PROTEIN REVEILLE 2"/>
    <property type="match status" value="1"/>
</dbReference>
<keyword evidence="5" id="KW-0539">Nucleus</keyword>
<dbReference type="Proteomes" id="UP001055439">
    <property type="component" value="Chromosome 8"/>
</dbReference>
<feature type="region of interest" description="Disordered" evidence="6">
    <location>
        <begin position="127"/>
        <end position="163"/>
    </location>
</feature>
<evidence type="ECO:0000259" key="7">
    <source>
        <dbReference type="PROSITE" id="PS50090"/>
    </source>
</evidence>
<gene>
    <name evidence="10" type="ORF">MUK42_15920</name>
</gene>
<dbReference type="InterPro" id="IPR006447">
    <property type="entry name" value="Myb_dom_plants"/>
</dbReference>
<dbReference type="SUPFAM" id="SSF46689">
    <property type="entry name" value="Homeodomain-like"/>
    <property type="match status" value="1"/>
</dbReference>
<keyword evidence="3" id="KW-0238">DNA-binding</keyword>
<dbReference type="NCBIfam" id="TIGR01557">
    <property type="entry name" value="myb_SHAQKYF"/>
    <property type="match status" value="1"/>
</dbReference>
<dbReference type="GO" id="GO:0005634">
    <property type="term" value="C:nucleus"/>
    <property type="evidence" value="ECO:0007669"/>
    <property type="project" value="UniProtKB-SubCell"/>
</dbReference>
<name>A0A9E7H7K0_9LILI</name>
<dbReference type="InterPro" id="IPR009057">
    <property type="entry name" value="Homeodomain-like_sf"/>
</dbReference>
<feature type="domain" description="Myb-like" evidence="7">
    <location>
        <begin position="61"/>
        <end position="107"/>
    </location>
</feature>
<evidence type="ECO:0000256" key="2">
    <source>
        <dbReference type="ARBA" id="ARBA00023015"/>
    </source>
</evidence>